<evidence type="ECO:0000313" key="2">
    <source>
        <dbReference type="Proteomes" id="UP001165064"/>
    </source>
</evidence>
<reference evidence="1" key="1">
    <citation type="submission" date="2023-04" db="EMBL/GenBank/DDBJ databases">
        <title>Ambrosiozyma monospora NBRC 10751.</title>
        <authorList>
            <person name="Ichikawa N."/>
            <person name="Sato H."/>
            <person name="Tonouchi N."/>
        </authorList>
    </citation>
    <scope>NUCLEOTIDE SEQUENCE</scope>
    <source>
        <strain evidence="1">NBRC 10751</strain>
    </source>
</reference>
<name>A0ACB5SU36_AMBMO</name>
<gene>
    <name evidence="1" type="ORF">Amon02_000107400</name>
</gene>
<accession>A0ACB5SU36</accession>
<dbReference type="EMBL" id="BSXS01000475">
    <property type="protein sequence ID" value="GME72646.1"/>
    <property type="molecule type" value="Genomic_DNA"/>
</dbReference>
<protein>
    <submittedName>
        <fullName evidence="1">Unnamed protein product</fullName>
    </submittedName>
</protein>
<organism evidence="1 2">
    <name type="scientific">Ambrosiozyma monospora</name>
    <name type="common">Yeast</name>
    <name type="synonym">Endomycopsis monosporus</name>
    <dbReference type="NCBI Taxonomy" id="43982"/>
    <lineage>
        <taxon>Eukaryota</taxon>
        <taxon>Fungi</taxon>
        <taxon>Dikarya</taxon>
        <taxon>Ascomycota</taxon>
        <taxon>Saccharomycotina</taxon>
        <taxon>Pichiomycetes</taxon>
        <taxon>Pichiales</taxon>
        <taxon>Pichiaceae</taxon>
        <taxon>Ambrosiozyma</taxon>
    </lineage>
</organism>
<comment type="caution">
    <text evidence="1">The sequence shown here is derived from an EMBL/GenBank/DDBJ whole genome shotgun (WGS) entry which is preliminary data.</text>
</comment>
<proteinExistence type="predicted"/>
<keyword evidence="2" id="KW-1185">Reference proteome</keyword>
<dbReference type="Proteomes" id="UP001165064">
    <property type="component" value="Unassembled WGS sequence"/>
</dbReference>
<evidence type="ECO:0000313" key="1">
    <source>
        <dbReference type="EMBL" id="GME72646.1"/>
    </source>
</evidence>
<sequence>MSKSETHHLLNLNPVLIKDAHKALPEKFQQPDGPFKDQSNLPLSQLIPLIINQRGQGSFLNISEESLQKEIDSFKISPDTTNQQTQLEQDIEFDDNSDTYEQFIQKREDIIKYIKASLNESSLSLDFVSLLISCVRPAAGTSSISPHLKTNIKIGSLSSDRLVSQDAHENQQADLSNEEVGVIARGWKLESLEKSIDKLDSFKRKLSSQVRVDGSYCNDLIKILDKKEVLINYGGGSGSNKGTGKEIAVKFGFGDSGSSYFDKGIGSLKKDVNNNGSIFFDKIKFRQQNEQRNTEKIVSIKLYHDTELVGESNLKDKVTKLMNTDAIKVVKDIMKARFFLFEEELFYQLLKEATTLVSLQVSVKDSNQIVIDFHDERIEIEFTSVEDIPAQRKPLKLDKKANEISSFLRIMLCCEHKRNLDKRNIPPVALSSNMARNNTPKTSNILKPLINHTKHNKIIQQLMDILISVSGTQLSAQNFTLEKYLDEKASNDPFARCFKTPFSRLTLLHLNLKVIVEIASSLYSTITVKLYNDKEMLLDSRFNDLNEVEDCLSWCLNYFGKNTNKT</sequence>